<sequence length="266" mass="30119">MVCISHALLMLPFLGSVAYAQEVYDVLNMLTLIHLGCERRRDRDRVRGDITPDPAIAAQERFYCEDCVCENKLLGLDNPKFGGNWTEIFKGWDWYGGLCPRDWLFKWGHWDVEPWQDLEYPPNDGFKAGSLPGGPRVGSCVDRFGSPYGGFLADLGTKYSERSIPPKNLITYPNSPQFNYYVYKVKEQFIAQKGEIAPWFGQPGGGIQWYVANGLKDLVKYGVLEPTNVEECPKDGVMEWDEGANAPSLEAWESLEPAQGDPMFYH</sequence>
<dbReference type="EMBL" id="KZ821454">
    <property type="protein sequence ID" value="PYH36004.1"/>
    <property type="molecule type" value="Genomic_DNA"/>
</dbReference>
<feature type="signal peptide" evidence="1">
    <location>
        <begin position="1"/>
        <end position="20"/>
    </location>
</feature>
<dbReference type="InterPro" id="IPR053024">
    <property type="entry name" value="Fungal_surface_NADase"/>
</dbReference>
<protein>
    <recommendedName>
        <fullName evidence="2">TNT domain-containing protein</fullName>
    </recommendedName>
</protein>
<dbReference type="GeneID" id="37130094"/>
<feature type="domain" description="TNT" evidence="2">
    <location>
        <begin position="137"/>
        <end position="225"/>
    </location>
</feature>
<feature type="chain" id="PRO_5016412673" description="TNT domain-containing protein" evidence="1">
    <location>
        <begin position="21"/>
        <end position="266"/>
    </location>
</feature>
<evidence type="ECO:0000313" key="3">
    <source>
        <dbReference type="EMBL" id="PYH36004.1"/>
    </source>
</evidence>
<evidence type="ECO:0000313" key="4">
    <source>
        <dbReference type="Proteomes" id="UP000247647"/>
    </source>
</evidence>
<dbReference type="Pfam" id="PF14021">
    <property type="entry name" value="TNT"/>
    <property type="match status" value="1"/>
</dbReference>
<dbReference type="InterPro" id="IPR025331">
    <property type="entry name" value="TNT"/>
</dbReference>
<organism evidence="3 4">
    <name type="scientific">Aspergillus neoniger (strain CBS 115656)</name>
    <dbReference type="NCBI Taxonomy" id="1448310"/>
    <lineage>
        <taxon>Eukaryota</taxon>
        <taxon>Fungi</taxon>
        <taxon>Dikarya</taxon>
        <taxon>Ascomycota</taxon>
        <taxon>Pezizomycotina</taxon>
        <taxon>Eurotiomycetes</taxon>
        <taxon>Eurotiomycetidae</taxon>
        <taxon>Eurotiales</taxon>
        <taxon>Aspergillaceae</taxon>
        <taxon>Aspergillus</taxon>
        <taxon>Aspergillus subgen. Circumdati</taxon>
    </lineage>
</organism>
<name>A0A318YNY1_ASPNB</name>
<dbReference type="OrthoDB" id="2923349at2759"/>
<gene>
    <name evidence="3" type="ORF">BO87DRAFT_432986</name>
</gene>
<dbReference type="PANTHER" id="PTHR42059:SF1">
    <property type="entry name" value="TNT DOMAIN-CONTAINING PROTEIN"/>
    <property type="match status" value="1"/>
</dbReference>
<dbReference type="AlphaFoldDB" id="A0A318YNY1"/>
<dbReference type="PANTHER" id="PTHR42059">
    <property type="entry name" value="TNT DOMAIN-CONTAINING PROTEIN"/>
    <property type="match status" value="1"/>
</dbReference>
<reference evidence="3" key="1">
    <citation type="submission" date="2016-12" db="EMBL/GenBank/DDBJ databases">
        <title>The genomes of Aspergillus section Nigri reveals drivers in fungal speciation.</title>
        <authorList>
            <consortium name="DOE Joint Genome Institute"/>
            <person name="Vesth T.C."/>
            <person name="Nybo J."/>
            <person name="Theobald S."/>
            <person name="Brandl J."/>
            <person name="Frisvad J.C."/>
            <person name="Nielsen K.F."/>
            <person name="Lyhne E.K."/>
            <person name="Kogle M.E."/>
            <person name="Kuo A."/>
            <person name="Riley R."/>
            <person name="Clum A."/>
            <person name="Nolan M."/>
            <person name="Lipzen A."/>
            <person name="Salamov A."/>
            <person name="Henrissat B."/>
            <person name="Wiebenga A."/>
            <person name="De Vries R.P."/>
            <person name="Grigoriev I.V."/>
            <person name="Mortensen U.H."/>
            <person name="Andersen M.R."/>
            <person name="Baker S.E."/>
        </authorList>
    </citation>
    <scope>NUCLEOTIDE SEQUENCE [LARGE SCALE GENOMIC DNA]</scope>
    <source>
        <strain evidence="3">CBS 115656</strain>
    </source>
</reference>
<dbReference type="GO" id="GO:0050135">
    <property type="term" value="F:NADP+ nucleosidase activity"/>
    <property type="evidence" value="ECO:0007669"/>
    <property type="project" value="InterPro"/>
</dbReference>
<evidence type="ECO:0000256" key="1">
    <source>
        <dbReference type="SAM" id="SignalP"/>
    </source>
</evidence>
<keyword evidence="1" id="KW-0732">Signal</keyword>
<evidence type="ECO:0000259" key="2">
    <source>
        <dbReference type="Pfam" id="PF14021"/>
    </source>
</evidence>
<proteinExistence type="predicted"/>
<accession>A0A318YNY1</accession>
<dbReference type="RefSeq" id="XP_025481482.1">
    <property type="nucleotide sequence ID" value="XM_025627638.1"/>
</dbReference>
<dbReference type="Proteomes" id="UP000247647">
    <property type="component" value="Unassembled WGS sequence"/>
</dbReference>
<keyword evidence="4" id="KW-1185">Reference proteome</keyword>